<proteinExistence type="predicted"/>
<gene>
    <name evidence="2" type="ORF">E2562_022721</name>
</gene>
<organism evidence="2 3">
    <name type="scientific">Oryza meyeriana var. granulata</name>
    <dbReference type="NCBI Taxonomy" id="110450"/>
    <lineage>
        <taxon>Eukaryota</taxon>
        <taxon>Viridiplantae</taxon>
        <taxon>Streptophyta</taxon>
        <taxon>Embryophyta</taxon>
        <taxon>Tracheophyta</taxon>
        <taxon>Spermatophyta</taxon>
        <taxon>Magnoliopsida</taxon>
        <taxon>Liliopsida</taxon>
        <taxon>Poales</taxon>
        <taxon>Poaceae</taxon>
        <taxon>BOP clade</taxon>
        <taxon>Oryzoideae</taxon>
        <taxon>Oryzeae</taxon>
        <taxon>Oryzinae</taxon>
        <taxon>Oryza</taxon>
        <taxon>Oryza meyeriana</taxon>
    </lineage>
</organism>
<name>A0A6G1E185_9ORYZ</name>
<reference evidence="2 3" key="1">
    <citation type="submission" date="2019-11" db="EMBL/GenBank/DDBJ databases">
        <title>Whole genome sequence of Oryza granulata.</title>
        <authorList>
            <person name="Li W."/>
        </authorList>
    </citation>
    <scope>NUCLEOTIDE SEQUENCE [LARGE SCALE GENOMIC DNA]</scope>
    <source>
        <strain evidence="3">cv. Menghai</strain>
        <tissue evidence="2">Leaf</tissue>
    </source>
</reference>
<evidence type="ECO:0000256" key="1">
    <source>
        <dbReference type="SAM" id="MobiDB-lite"/>
    </source>
</evidence>
<dbReference type="Proteomes" id="UP000479710">
    <property type="component" value="Unassembled WGS sequence"/>
</dbReference>
<comment type="caution">
    <text evidence="2">The sequence shown here is derived from an EMBL/GenBank/DDBJ whole genome shotgun (WGS) entry which is preliminary data.</text>
</comment>
<dbReference type="EMBL" id="SPHZ02000005">
    <property type="protein sequence ID" value="KAF0918154.1"/>
    <property type="molecule type" value="Genomic_DNA"/>
</dbReference>
<sequence>MADIIKSARRANDIIKSAMMKKSARTMIMNNIGGNSVGPASLTPDTGIQQFPDSSSSGGSMCKHGKAD</sequence>
<evidence type="ECO:0000313" key="2">
    <source>
        <dbReference type="EMBL" id="KAF0918154.1"/>
    </source>
</evidence>
<dbReference type="AlphaFoldDB" id="A0A6G1E185"/>
<accession>A0A6G1E185</accession>
<feature type="compositionally biased region" description="Polar residues" evidence="1">
    <location>
        <begin position="43"/>
        <end position="59"/>
    </location>
</feature>
<keyword evidence="3" id="KW-1185">Reference proteome</keyword>
<protein>
    <submittedName>
        <fullName evidence="2">Uncharacterized protein</fullName>
    </submittedName>
</protein>
<evidence type="ECO:0000313" key="3">
    <source>
        <dbReference type="Proteomes" id="UP000479710"/>
    </source>
</evidence>
<feature type="region of interest" description="Disordered" evidence="1">
    <location>
        <begin position="30"/>
        <end position="68"/>
    </location>
</feature>